<gene>
    <name evidence="4" type="ORF">ATP06_0202800</name>
    <name evidence="3" type="ORF">AVL48_33135</name>
</gene>
<evidence type="ECO:0000313" key="4">
    <source>
        <dbReference type="EMBL" id="OKA11086.1"/>
    </source>
</evidence>
<keyword evidence="6" id="KW-1185">Reference proteome</keyword>
<feature type="transmembrane region" description="Helical" evidence="2">
    <location>
        <begin position="117"/>
        <end position="136"/>
    </location>
</feature>
<proteinExistence type="predicted"/>
<feature type="compositionally biased region" description="Basic and acidic residues" evidence="1">
    <location>
        <begin position="147"/>
        <end position="156"/>
    </location>
</feature>
<keyword evidence="2" id="KW-0812">Transmembrane</keyword>
<feature type="region of interest" description="Disordered" evidence="1">
    <location>
        <begin position="147"/>
        <end position="175"/>
    </location>
</feature>
<accession>A0A154MJU7</accession>
<organism evidence="3 5">
    <name type="scientific">Amycolatopsis regifaucium</name>
    <dbReference type="NCBI Taxonomy" id="546365"/>
    <lineage>
        <taxon>Bacteria</taxon>
        <taxon>Bacillati</taxon>
        <taxon>Actinomycetota</taxon>
        <taxon>Actinomycetes</taxon>
        <taxon>Pseudonocardiales</taxon>
        <taxon>Pseudonocardiaceae</taxon>
        <taxon>Amycolatopsis</taxon>
    </lineage>
</organism>
<name>A0A154MJU7_9PSEU</name>
<dbReference type="Proteomes" id="UP000076321">
    <property type="component" value="Unassembled WGS sequence"/>
</dbReference>
<dbReference type="Proteomes" id="UP000186883">
    <property type="component" value="Unassembled WGS sequence"/>
</dbReference>
<comment type="caution">
    <text evidence="3">The sequence shown here is derived from an EMBL/GenBank/DDBJ whole genome shotgun (WGS) entry which is preliminary data.</text>
</comment>
<dbReference type="EMBL" id="LQCI01000014">
    <property type="protein sequence ID" value="KZB84622.1"/>
    <property type="molecule type" value="Genomic_DNA"/>
</dbReference>
<keyword evidence="2" id="KW-1133">Transmembrane helix</keyword>
<reference evidence="4 6" key="2">
    <citation type="submission" date="2016-11" db="EMBL/GenBank/DDBJ databases">
        <title>Genome sequencing of Amycolatopsis regifaucium.</title>
        <authorList>
            <person name="Mayilraj S."/>
            <person name="Kaur N."/>
        </authorList>
    </citation>
    <scope>NUCLEOTIDE SEQUENCE [LARGE SCALE GENOMIC DNA]</scope>
    <source>
        <strain evidence="4 6">GY080</strain>
    </source>
</reference>
<evidence type="ECO:0000256" key="1">
    <source>
        <dbReference type="SAM" id="MobiDB-lite"/>
    </source>
</evidence>
<dbReference type="AlphaFoldDB" id="A0A154MJU7"/>
<keyword evidence="2" id="KW-0472">Membrane</keyword>
<evidence type="ECO:0000313" key="6">
    <source>
        <dbReference type="Proteomes" id="UP000186883"/>
    </source>
</evidence>
<evidence type="ECO:0000313" key="5">
    <source>
        <dbReference type="Proteomes" id="UP000076321"/>
    </source>
</evidence>
<dbReference type="EMBL" id="LOBU02000002">
    <property type="protein sequence ID" value="OKA11086.1"/>
    <property type="molecule type" value="Genomic_DNA"/>
</dbReference>
<evidence type="ECO:0000313" key="3">
    <source>
        <dbReference type="EMBL" id="KZB84622.1"/>
    </source>
</evidence>
<dbReference type="OrthoDB" id="3629230at2"/>
<reference evidence="3 5" key="1">
    <citation type="submission" date="2015-12" db="EMBL/GenBank/DDBJ databases">
        <title>Amycolatopsis regifaucium genome sequencing and assembly.</title>
        <authorList>
            <person name="Mayilraj S."/>
        </authorList>
    </citation>
    <scope>NUCLEOTIDE SEQUENCE [LARGE SCALE GENOMIC DNA]</scope>
    <source>
        <strain evidence="3 5">GY080</strain>
    </source>
</reference>
<sequence>MMGAIGVILTLWLVFSLQWVVGFEPWGTLTRAGTAQVERCQRNAVHLWLTYSCQVEVRWDNVPQGGEQVSTTAVTSVSALAGSVPVEEYKYRKKNSSRGGSSVVPVDRPLWPVADGWWILLVFVSVIPGWMAGFWVGDRLGRLLPEPTEKPKDWRGVGRRATPGMNGRRRKRGRR</sequence>
<evidence type="ECO:0000256" key="2">
    <source>
        <dbReference type="SAM" id="Phobius"/>
    </source>
</evidence>
<protein>
    <submittedName>
        <fullName evidence="3">Uncharacterized protein</fullName>
    </submittedName>
</protein>